<feature type="transmembrane region" description="Helical" evidence="8">
    <location>
        <begin position="82"/>
        <end position="106"/>
    </location>
</feature>
<evidence type="ECO:0000256" key="1">
    <source>
        <dbReference type="ARBA" id="ARBA00004651"/>
    </source>
</evidence>
<comment type="caution">
    <text evidence="10">The sequence shown here is derived from an EMBL/GenBank/DDBJ whole genome shotgun (WGS) entry which is preliminary data.</text>
</comment>
<feature type="domain" description="ABC3 transporter permease C-terminal" evidence="9">
    <location>
        <begin position="371"/>
        <end position="492"/>
    </location>
</feature>
<dbReference type="GO" id="GO:0022857">
    <property type="term" value="F:transmembrane transporter activity"/>
    <property type="evidence" value="ECO:0007669"/>
    <property type="project" value="TreeGrafter"/>
</dbReference>
<dbReference type="PANTHER" id="PTHR30572">
    <property type="entry name" value="MEMBRANE COMPONENT OF TRANSPORTER-RELATED"/>
    <property type="match status" value="1"/>
</dbReference>
<feature type="transmembrane region" description="Helical" evidence="8">
    <location>
        <begin position="460"/>
        <end position="482"/>
    </location>
</feature>
<evidence type="ECO:0000313" key="11">
    <source>
        <dbReference type="Proteomes" id="UP000256541"/>
    </source>
</evidence>
<dbReference type="InterPro" id="IPR050250">
    <property type="entry name" value="Macrolide_Exporter_MacB"/>
</dbReference>
<evidence type="ECO:0000256" key="4">
    <source>
        <dbReference type="ARBA" id="ARBA00022989"/>
    </source>
</evidence>
<accession>A0A3E0W5B2</accession>
<evidence type="ECO:0000313" key="10">
    <source>
        <dbReference type="EMBL" id="RFA16975.1"/>
    </source>
</evidence>
<dbReference type="InterPro" id="IPR003838">
    <property type="entry name" value="ABC3_permease_C"/>
</dbReference>
<keyword evidence="2" id="KW-1003">Cell membrane</keyword>
<feature type="transmembrane region" description="Helical" evidence="8">
    <location>
        <begin position="421"/>
        <end position="440"/>
    </location>
</feature>
<keyword evidence="4 8" id="KW-1133">Transmembrane helix</keyword>
<dbReference type="RefSeq" id="WP_116410025.1">
    <property type="nucleotide sequence ID" value="NZ_NBXB01000006.1"/>
</dbReference>
<feature type="transmembrane region" description="Helical" evidence="8">
    <location>
        <begin position="141"/>
        <end position="164"/>
    </location>
</feature>
<evidence type="ECO:0000256" key="6">
    <source>
        <dbReference type="ARBA" id="ARBA00038076"/>
    </source>
</evidence>
<name>A0A3E0W5B2_9MICO</name>
<evidence type="ECO:0000256" key="5">
    <source>
        <dbReference type="ARBA" id="ARBA00023136"/>
    </source>
</evidence>
<reference evidence="10 11" key="1">
    <citation type="submission" date="2017-04" db="EMBL/GenBank/DDBJ databases">
        <title>Comparative genome analysis of Subtercola boreus.</title>
        <authorList>
            <person name="Cho Y.-J."/>
            <person name="Cho A."/>
            <person name="Kim O.-S."/>
            <person name="Lee J.-I."/>
        </authorList>
    </citation>
    <scope>NUCLEOTIDE SEQUENCE [LARGE SCALE GENOMIC DNA]</scope>
    <source>
        <strain evidence="10 11">P27479</strain>
    </source>
</reference>
<organism evidence="10 11">
    <name type="scientific">Subtercola boreus</name>
    <dbReference type="NCBI Taxonomy" id="120213"/>
    <lineage>
        <taxon>Bacteria</taxon>
        <taxon>Bacillati</taxon>
        <taxon>Actinomycetota</taxon>
        <taxon>Actinomycetes</taxon>
        <taxon>Micrococcales</taxon>
        <taxon>Microbacteriaceae</taxon>
        <taxon>Subtercola</taxon>
    </lineage>
</organism>
<dbReference type="EMBL" id="NBXB01000006">
    <property type="protein sequence ID" value="RFA16975.1"/>
    <property type="molecule type" value="Genomic_DNA"/>
</dbReference>
<feature type="transmembrane region" description="Helical" evidence="8">
    <location>
        <begin position="320"/>
        <end position="340"/>
    </location>
</feature>
<gene>
    <name evidence="10" type="ORF">B7R22_01335</name>
</gene>
<dbReference type="AlphaFoldDB" id="A0A3E0W5B2"/>
<dbReference type="PANTHER" id="PTHR30572:SF4">
    <property type="entry name" value="ABC TRANSPORTER PERMEASE YTRF"/>
    <property type="match status" value="1"/>
</dbReference>
<feature type="transmembrane region" description="Helical" evidence="8">
    <location>
        <begin position="262"/>
        <end position="284"/>
    </location>
</feature>
<feature type="region of interest" description="Disordered" evidence="7">
    <location>
        <begin position="1"/>
        <end position="36"/>
    </location>
</feature>
<evidence type="ECO:0000256" key="7">
    <source>
        <dbReference type="SAM" id="MobiDB-lite"/>
    </source>
</evidence>
<dbReference type="Proteomes" id="UP000256541">
    <property type="component" value="Unassembled WGS sequence"/>
</dbReference>
<feature type="domain" description="ABC3 transporter permease C-terminal" evidence="9">
    <location>
        <begin position="92"/>
        <end position="202"/>
    </location>
</feature>
<evidence type="ECO:0000256" key="8">
    <source>
        <dbReference type="SAM" id="Phobius"/>
    </source>
</evidence>
<feature type="transmembrane region" description="Helical" evidence="8">
    <location>
        <begin position="360"/>
        <end position="384"/>
    </location>
</feature>
<feature type="transmembrane region" description="Helical" evidence="8">
    <location>
        <begin position="46"/>
        <end position="70"/>
    </location>
</feature>
<keyword evidence="5 8" id="KW-0472">Membrane</keyword>
<dbReference type="OrthoDB" id="9780560at2"/>
<evidence type="ECO:0000259" key="9">
    <source>
        <dbReference type="Pfam" id="PF02687"/>
    </source>
</evidence>
<feature type="transmembrane region" description="Helical" evidence="8">
    <location>
        <begin position="234"/>
        <end position="256"/>
    </location>
</feature>
<comment type="subcellular location">
    <subcellularLocation>
        <location evidence="1">Cell membrane</location>
        <topology evidence="1">Multi-pass membrane protein</topology>
    </subcellularLocation>
</comment>
<keyword evidence="3 8" id="KW-0812">Transmembrane</keyword>
<protein>
    <recommendedName>
        <fullName evidence="9">ABC3 transporter permease C-terminal domain-containing protein</fullName>
    </recommendedName>
</protein>
<proteinExistence type="inferred from homology"/>
<evidence type="ECO:0000256" key="3">
    <source>
        <dbReference type="ARBA" id="ARBA00022692"/>
    </source>
</evidence>
<sequence>MSAARRGAAHPRAASPRPGAVRTGTARTTAARPTAARPLREHAPSILVAALSAAFGVSLLETVSVLTTAIAADDVTGASATVASILSIAAVIFLSIAVYVGAVVTANSFQTIIAGRTRAIALRRLLGSHARSERASITREGLLVGLAGSILGALGGTVVTVLLIGTSVAAGLLPDLPYAPLTPVAGIPVVAVALTTWAASWVGSRGVLAVTPIQAIAAALPSDQREAAGGPARAAVALALFLGGDILLAAGVFVGLGDPRGVLVALVGGIVSFLGVIVGANRVLPVILSAVGRLFGRGPTALLAARNAVRNPERSARSTVGVLIGVTLITTFAVATAGFQQMIRRAQAAQPEVYEGVDRMLVSTVVVFSALMGFSALLAAVGLVNTLSLSVLQRTRELGLLRALGFTRGQLRRMIVAESTALTLSAVVLGVALGTFYGWAGAQSLLGGIAGSPGLVAPTLPLELVATVAVAAALLTLLASLAPARRATRVSPTVALAAA</sequence>
<dbReference type="GO" id="GO:0005886">
    <property type="term" value="C:plasma membrane"/>
    <property type="evidence" value="ECO:0007669"/>
    <property type="project" value="UniProtKB-SubCell"/>
</dbReference>
<feature type="transmembrane region" description="Helical" evidence="8">
    <location>
        <begin position="184"/>
        <end position="203"/>
    </location>
</feature>
<comment type="similarity">
    <text evidence="6">Belongs to the ABC-4 integral membrane protein family.</text>
</comment>
<dbReference type="Pfam" id="PF02687">
    <property type="entry name" value="FtsX"/>
    <property type="match status" value="2"/>
</dbReference>
<evidence type="ECO:0000256" key="2">
    <source>
        <dbReference type="ARBA" id="ARBA00022475"/>
    </source>
</evidence>